<reference evidence="4 5" key="1">
    <citation type="submission" date="2020-12" db="EMBL/GenBank/DDBJ databases">
        <title>FDA dAtabase for Regulatory Grade micrObial Sequences (FDA-ARGOS): Supporting development and validation of Infectious Disease Dx tests.</title>
        <authorList>
            <person name="Sproer C."/>
            <person name="Gronow S."/>
            <person name="Severitt S."/>
            <person name="Schroder I."/>
            <person name="Tallon L."/>
            <person name="Sadzewicz L."/>
            <person name="Zhao X."/>
            <person name="Boylan J."/>
            <person name="Ott S."/>
            <person name="Bowen H."/>
            <person name="Vavikolanu K."/>
            <person name="Mehta A."/>
            <person name="Aluvathingal J."/>
            <person name="Nadendla S."/>
            <person name="Lowell S."/>
            <person name="Myers T."/>
            <person name="Yan Y."/>
            <person name="Sichtig H."/>
        </authorList>
    </citation>
    <scope>NUCLEOTIDE SEQUENCE [LARGE SCALE GENOMIC DNA]</scope>
    <source>
        <strain evidence="4 5">FDAARGOS_991</strain>
    </source>
</reference>
<feature type="transmembrane region" description="Helical" evidence="1">
    <location>
        <begin position="340"/>
        <end position="358"/>
    </location>
</feature>
<evidence type="ECO:0000313" key="4">
    <source>
        <dbReference type="EMBL" id="QQB82059.1"/>
    </source>
</evidence>
<keyword evidence="5" id="KW-1185">Reference proteome</keyword>
<dbReference type="InterPro" id="IPR050879">
    <property type="entry name" value="Acyltransferase_3"/>
</dbReference>
<dbReference type="GO" id="GO:0016746">
    <property type="term" value="F:acyltransferase activity"/>
    <property type="evidence" value="ECO:0007669"/>
    <property type="project" value="UniProtKB-KW"/>
</dbReference>
<name>A0A7T4KP58_CORAY</name>
<feature type="transmembrane region" description="Helical" evidence="1">
    <location>
        <begin position="36"/>
        <end position="55"/>
    </location>
</feature>
<sequence>MKTTGTQYRYDLDGLRGISIALVVLFHVYVGRVSGGVDVFLLLSGFFFFGAQYRNAINPRQSINPWWSIWRTLRRLIPTLVLVLFATTLFVIYFIPSLRTIDIAQQLRASLLYYQNYELALQGSDYAAAESETSPLQHLWSMSVQGQFYLGSILLISLLAWMTRSSRIVGAVTSPVEAKRTDATGGRLRRILTPLLAVITLGSLAYAFYMHSENQGWNYYSTVSRLWELCLGALLGLILVRGSIPMPKPLRVLLAGIGLALVVSTGFIFDGAAQFPGPWTLWPLGGAALIIIAGPEAGWISKFLASRPMREIGQSAYALYLWHWPLLILAINYLNRDAPGLKLGTAVIIVSFILAKLTNKFVELPLAQSTRRPTRTQPVVGDAIHAIKHRRPARRQAVVGAVVIIALVGMTSLVNVQQLRVNRASATSLDPMVYPGALALTDGYEVPKAATKPNTDFITDLWPEPALDGCLATGGEDVGYFPPNRRWRDETQPCVYGDQDASESIVIIGGSHMEHWFAPIDAYGKKHGYRVVVLLRQGCPATLEPIHGVGDICVPWTFEALQKIDEIQPEMVFTTSTRPLFQADPPQPGDYTPDGYVSFFAALQERGIDFFAIRDNPWALREDLSQFSPSVCDETNEDCTIHRKTALNAENPAEETLANFPNGHSLDFSDIFCGPTTCRNVIGNIYVYRDSNHITDDLAATFSAEMGRQIQESLRD</sequence>
<gene>
    <name evidence="4" type="ORF">I6H48_08850</name>
</gene>
<organism evidence="4 5">
    <name type="scientific">Corynebacterium amycolatum</name>
    <dbReference type="NCBI Taxonomy" id="43765"/>
    <lineage>
        <taxon>Bacteria</taxon>
        <taxon>Bacillati</taxon>
        <taxon>Actinomycetota</taxon>
        <taxon>Actinomycetes</taxon>
        <taxon>Mycobacteriales</taxon>
        <taxon>Corynebacteriaceae</taxon>
        <taxon>Corynebacterium</taxon>
    </lineage>
</organism>
<keyword evidence="1" id="KW-0812">Transmembrane</keyword>
<feature type="domain" description="SGNH" evidence="3">
    <location>
        <begin position="490"/>
        <end position="704"/>
    </location>
</feature>
<dbReference type="InterPro" id="IPR043968">
    <property type="entry name" value="SGNH"/>
</dbReference>
<dbReference type="Pfam" id="PF19040">
    <property type="entry name" value="SGNH"/>
    <property type="match status" value="1"/>
</dbReference>
<evidence type="ECO:0000259" key="3">
    <source>
        <dbReference type="Pfam" id="PF19040"/>
    </source>
</evidence>
<evidence type="ECO:0000313" key="5">
    <source>
        <dbReference type="Proteomes" id="UP000595198"/>
    </source>
</evidence>
<protein>
    <submittedName>
        <fullName evidence="4">Acyltransferase</fullName>
    </submittedName>
</protein>
<feature type="transmembrane region" description="Helical" evidence="1">
    <location>
        <begin position="76"/>
        <end position="95"/>
    </location>
</feature>
<feature type="transmembrane region" description="Helical" evidence="1">
    <location>
        <begin position="191"/>
        <end position="211"/>
    </location>
</feature>
<evidence type="ECO:0000259" key="2">
    <source>
        <dbReference type="Pfam" id="PF01757"/>
    </source>
</evidence>
<proteinExistence type="predicted"/>
<feature type="transmembrane region" description="Helical" evidence="1">
    <location>
        <begin position="217"/>
        <end position="240"/>
    </location>
</feature>
<dbReference type="RefSeq" id="WP_198493731.1">
    <property type="nucleotide sequence ID" value="NZ_CP066023.1"/>
</dbReference>
<keyword evidence="4" id="KW-0012">Acyltransferase</keyword>
<feature type="transmembrane region" description="Helical" evidence="1">
    <location>
        <begin position="317"/>
        <end position="334"/>
    </location>
</feature>
<evidence type="ECO:0000256" key="1">
    <source>
        <dbReference type="SAM" id="Phobius"/>
    </source>
</evidence>
<keyword evidence="1" id="KW-0472">Membrane</keyword>
<feature type="transmembrane region" description="Helical" evidence="1">
    <location>
        <begin position="397"/>
        <end position="416"/>
    </location>
</feature>
<dbReference type="PANTHER" id="PTHR23028">
    <property type="entry name" value="ACETYLTRANSFERASE"/>
    <property type="match status" value="1"/>
</dbReference>
<feature type="transmembrane region" description="Helical" evidence="1">
    <location>
        <begin position="12"/>
        <end position="30"/>
    </location>
</feature>
<dbReference type="InterPro" id="IPR002656">
    <property type="entry name" value="Acyl_transf_3_dom"/>
</dbReference>
<accession>A0A7T4KP58</accession>
<feature type="transmembrane region" description="Helical" evidence="1">
    <location>
        <begin position="148"/>
        <end position="170"/>
    </location>
</feature>
<feature type="domain" description="Acyltransferase 3" evidence="2">
    <location>
        <begin position="10"/>
        <end position="354"/>
    </location>
</feature>
<keyword evidence="4" id="KW-0808">Transferase</keyword>
<feature type="transmembrane region" description="Helical" evidence="1">
    <location>
        <begin position="252"/>
        <end position="269"/>
    </location>
</feature>
<feature type="transmembrane region" description="Helical" evidence="1">
    <location>
        <begin position="281"/>
        <end position="305"/>
    </location>
</feature>
<dbReference type="PANTHER" id="PTHR23028:SF53">
    <property type="entry name" value="ACYL_TRANSF_3 DOMAIN-CONTAINING PROTEIN"/>
    <property type="match status" value="1"/>
</dbReference>
<dbReference type="Proteomes" id="UP000595198">
    <property type="component" value="Chromosome"/>
</dbReference>
<keyword evidence="1" id="KW-1133">Transmembrane helix</keyword>
<dbReference type="EMBL" id="CP066023">
    <property type="protein sequence ID" value="QQB82059.1"/>
    <property type="molecule type" value="Genomic_DNA"/>
</dbReference>
<dbReference type="Pfam" id="PF01757">
    <property type="entry name" value="Acyl_transf_3"/>
    <property type="match status" value="1"/>
</dbReference>